<keyword evidence="4" id="KW-1185">Reference proteome</keyword>
<comment type="caution">
    <text evidence="3">The sequence shown here is derived from an EMBL/GenBank/DDBJ whole genome shotgun (WGS) entry which is preliminary data.</text>
</comment>
<sequence length="418" mass="46582">MEEQIKNEQGVLTEDSLAKSREENSEASLANEENITRMNIEGKEIILIGTAHVSKESAKQVKEVIEEEQPDSVCIELDRQRYQSVTDKNRWQKMDIFKIIKEKKTTVLLVNLVISSFQNRLAKQFGIKPGQEMIQGIDSAKEIGAKLVLADRNIQTTFARVWHGIGIKGKLSLMVQILFSIFNDESISEEELEKMKSQDTLNAMLQDFTEHFPKLKKPLIDERDQYLSQKIKEAPGNKVVAILGAAHVPGIKTEIYKEHDLKELSKVPKKSKAPGKIAWAIPILIIGIILYTFYMNFSAGISQITSWVIWNGGFSALGAIIALGHPLTILTAILVAPLSSLNPLLAAGWFAGITEAYLRRPSVEDFEKLSEDAVSVKGFWKNKVTRILLVVTLTNLGSTLGTVIGGAEVIRVFIRTIT</sequence>
<reference evidence="3 4" key="1">
    <citation type="submission" date="2019-04" db="EMBL/GenBank/DDBJ databases">
        <title>Isachenkonia alkalipeptolytica gen. nov. sp. nov. a new anaerobic, alkiliphilic organothrophic bacterium capable to reduce synthesized ferrihydrite isolated from a soda lake.</title>
        <authorList>
            <person name="Toshchakov S.V."/>
            <person name="Zavarzina D.G."/>
            <person name="Zhilina T.N."/>
            <person name="Kostrikina N.A."/>
            <person name="Kublanov I.V."/>
        </authorList>
    </citation>
    <scope>NUCLEOTIDE SEQUENCE [LARGE SCALE GENOMIC DNA]</scope>
    <source>
        <strain evidence="3 4">Z-1701</strain>
    </source>
</reference>
<dbReference type="AlphaFoldDB" id="A0AA44BFK8"/>
<dbReference type="EMBL" id="SUMG01000009">
    <property type="protein sequence ID" value="NBG88586.1"/>
    <property type="molecule type" value="Genomic_DNA"/>
</dbReference>
<gene>
    <name evidence="3" type="ORF">ISALK_08730</name>
</gene>
<proteinExistence type="predicted"/>
<feature type="transmembrane region" description="Helical" evidence="2">
    <location>
        <begin position="329"/>
        <end position="351"/>
    </location>
</feature>
<accession>A0AA44BFK8</accession>
<protein>
    <submittedName>
        <fullName evidence="3">TraB/GumN family protein</fullName>
    </submittedName>
</protein>
<dbReference type="CDD" id="cd14726">
    <property type="entry name" value="TraB_PrgY-like"/>
    <property type="match status" value="1"/>
</dbReference>
<evidence type="ECO:0000313" key="3">
    <source>
        <dbReference type="EMBL" id="NBG88586.1"/>
    </source>
</evidence>
<keyword evidence="2" id="KW-0812">Transmembrane</keyword>
<keyword evidence="2" id="KW-0472">Membrane</keyword>
<feature type="region of interest" description="Disordered" evidence="1">
    <location>
        <begin position="1"/>
        <end position="33"/>
    </location>
</feature>
<feature type="transmembrane region" description="Helical" evidence="2">
    <location>
        <begin position="387"/>
        <end position="414"/>
    </location>
</feature>
<dbReference type="InterPro" id="IPR002816">
    <property type="entry name" value="TraB/PrgY/GumN_fam"/>
</dbReference>
<dbReference type="Proteomes" id="UP000449710">
    <property type="component" value="Unassembled WGS sequence"/>
</dbReference>
<dbReference type="PANTHER" id="PTHR21530">
    <property type="entry name" value="PHEROMONE SHUTDOWN PROTEIN"/>
    <property type="match status" value="1"/>
</dbReference>
<dbReference type="Pfam" id="PF01963">
    <property type="entry name" value="TraB_PrgY_gumN"/>
    <property type="match status" value="1"/>
</dbReference>
<dbReference type="PANTHER" id="PTHR21530:SF7">
    <property type="entry name" value="TRAB DOMAIN-CONTAINING PROTEIN"/>
    <property type="match status" value="1"/>
</dbReference>
<evidence type="ECO:0000256" key="2">
    <source>
        <dbReference type="SAM" id="Phobius"/>
    </source>
</evidence>
<dbReference type="InterPro" id="IPR046345">
    <property type="entry name" value="TraB_PrgY-like"/>
</dbReference>
<dbReference type="NCBIfam" id="TIGR00261">
    <property type="entry name" value="traB"/>
    <property type="match status" value="1"/>
</dbReference>
<dbReference type="InterPro" id="IPR005230">
    <property type="entry name" value="TraB_bac"/>
</dbReference>
<keyword evidence="2" id="KW-1133">Transmembrane helix</keyword>
<feature type="transmembrane region" description="Helical" evidence="2">
    <location>
        <begin position="304"/>
        <end position="323"/>
    </location>
</feature>
<feature type="transmembrane region" description="Helical" evidence="2">
    <location>
        <begin position="277"/>
        <end position="297"/>
    </location>
</feature>
<organism evidence="3 4">
    <name type="scientific">Isachenkonia alkalipeptolytica</name>
    <dbReference type="NCBI Taxonomy" id="2565777"/>
    <lineage>
        <taxon>Bacteria</taxon>
        <taxon>Bacillati</taxon>
        <taxon>Bacillota</taxon>
        <taxon>Clostridia</taxon>
        <taxon>Eubacteriales</taxon>
        <taxon>Clostridiaceae</taxon>
        <taxon>Isachenkonia</taxon>
    </lineage>
</organism>
<evidence type="ECO:0000256" key="1">
    <source>
        <dbReference type="SAM" id="MobiDB-lite"/>
    </source>
</evidence>
<evidence type="ECO:0000313" key="4">
    <source>
        <dbReference type="Proteomes" id="UP000449710"/>
    </source>
</evidence>
<name>A0AA44BFK8_9CLOT</name>